<accession>A0A1E5PXS8</accession>
<reference evidence="2 3" key="1">
    <citation type="submission" date="2016-08" db="EMBL/GenBank/DDBJ databases">
        <title>The complete genome of Streptomyces subrutilus 10-1-1.</title>
        <authorList>
            <person name="Chen X."/>
        </authorList>
    </citation>
    <scope>NUCLEOTIDE SEQUENCE [LARGE SCALE GENOMIC DNA]</scope>
    <source>
        <strain evidence="2 3">10-1-1</strain>
    </source>
</reference>
<name>A0A1E5PXS8_9ACTN</name>
<organism evidence="2 3">
    <name type="scientific">Streptomyces subrutilus</name>
    <dbReference type="NCBI Taxonomy" id="36818"/>
    <lineage>
        <taxon>Bacteria</taxon>
        <taxon>Bacillati</taxon>
        <taxon>Actinomycetota</taxon>
        <taxon>Actinomycetes</taxon>
        <taxon>Kitasatosporales</taxon>
        <taxon>Streptomycetaceae</taxon>
        <taxon>Streptomyces</taxon>
    </lineage>
</organism>
<feature type="compositionally biased region" description="Pro residues" evidence="1">
    <location>
        <begin position="60"/>
        <end position="85"/>
    </location>
</feature>
<dbReference type="Proteomes" id="UP000095705">
    <property type="component" value="Unassembled WGS sequence"/>
</dbReference>
<comment type="caution">
    <text evidence="2">The sequence shown here is derived from an EMBL/GenBank/DDBJ whole genome shotgun (WGS) entry which is preliminary data.</text>
</comment>
<dbReference type="STRING" id="36818.BGK67_26290"/>
<protein>
    <submittedName>
        <fullName evidence="2">Uncharacterized protein</fullName>
    </submittedName>
</protein>
<feature type="region of interest" description="Disordered" evidence="1">
    <location>
        <begin position="36"/>
        <end position="85"/>
    </location>
</feature>
<dbReference type="EMBL" id="MEHK01000001">
    <property type="protein sequence ID" value="OEJ34379.1"/>
    <property type="molecule type" value="Genomic_DNA"/>
</dbReference>
<keyword evidence="3" id="KW-1185">Reference proteome</keyword>
<evidence type="ECO:0000256" key="1">
    <source>
        <dbReference type="SAM" id="MobiDB-lite"/>
    </source>
</evidence>
<evidence type="ECO:0000313" key="3">
    <source>
        <dbReference type="Proteomes" id="UP000095705"/>
    </source>
</evidence>
<evidence type="ECO:0000313" key="2">
    <source>
        <dbReference type="EMBL" id="OEJ34379.1"/>
    </source>
</evidence>
<dbReference type="AlphaFoldDB" id="A0A1E5PXS8"/>
<feature type="compositionally biased region" description="Low complexity" evidence="1">
    <location>
        <begin position="50"/>
        <end position="59"/>
    </location>
</feature>
<sequence>MMLTDRDERALLAAAENRMAEPLRIGAALAAVRRSLGRRSAASARERESVACQPIRTPHPTQPPPPAPTPDPGRAPAPQPTPTRR</sequence>
<proteinExistence type="predicted"/>
<gene>
    <name evidence="2" type="ORF">BGK67_26290</name>
</gene>